<organism evidence="5 7">
    <name type="scientific">Medicago truncatula</name>
    <name type="common">Barrel medic</name>
    <name type="synonym">Medicago tribuloides</name>
    <dbReference type="NCBI Taxonomy" id="3880"/>
    <lineage>
        <taxon>Eukaryota</taxon>
        <taxon>Viridiplantae</taxon>
        <taxon>Streptophyta</taxon>
        <taxon>Embryophyta</taxon>
        <taxon>Tracheophyta</taxon>
        <taxon>Spermatophyta</taxon>
        <taxon>Magnoliopsida</taxon>
        <taxon>eudicotyledons</taxon>
        <taxon>Gunneridae</taxon>
        <taxon>Pentapetalae</taxon>
        <taxon>rosids</taxon>
        <taxon>fabids</taxon>
        <taxon>Fabales</taxon>
        <taxon>Fabaceae</taxon>
        <taxon>Papilionoideae</taxon>
        <taxon>50 kb inversion clade</taxon>
        <taxon>NPAAA clade</taxon>
        <taxon>Hologalegina</taxon>
        <taxon>IRL clade</taxon>
        <taxon>Trifolieae</taxon>
        <taxon>Medicago</taxon>
    </lineage>
</organism>
<dbReference type="PANTHER" id="PTHR13710">
    <property type="entry name" value="DNA HELICASE RECQ FAMILY MEMBER"/>
    <property type="match status" value="1"/>
</dbReference>
<keyword evidence="5" id="KW-0547">Nucleotide-binding</keyword>
<gene>
    <name evidence="6" type="primary">11420526</name>
    <name evidence="5" type="ordered locus">MTR_6g007530</name>
</gene>
<keyword evidence="5" id="KW-0347">Helicase</keyword>
<evidence type="ECO:0000256" key="3">
    <source>
        <dbReference type="ARBA" id="ARBA00034808"/>
    </source>
</evidence>
<reference evidence="6" key="3">
    <citation type="submission" date="2015-04" db="UniProtKB">
        <authorList>
            <consortium name="EnsemblPlants"/>
        </authorList>
    </citation>
    <scope>IDENTIFICATION</scope>
    <source>
        <strain evidence="6">cv. Jemalong A17</strain>
    </source>
</reference>
<accession>G7KIU2</accession>
<dbReference type="EnsemblPlants" id="AES74532">
    <property type="protein sequence ID" value="AES74532"/>
    <property type="gene ID" value="MTR_6g007530"/>
</dbReference>
<reference evidence="5 7" key="2">
    <citation type="journal article" date="2014" name="BMC Genomics">
        <title>An improved genome release (version Mt4.0) for the model legume Medicago truncatula.</title>
        <authorList>
            <person name="Tang H."/>
            <person name="Krishnakumar V."/>
            <person name="Bidwell S."/>
            <person name="Rosen B."/>
            <person name="Chan A."/>
            <person name="Zhou S."/>
            <person name="Gentzbittel L."/>
            <person name="Childs K.L."/>
            <person name="Yandell M."/>
            <person name="Gundlach H."/>
            <person name="Mayer K.F."/>
            <person name="Schwartz D.C."/>
            <person name="Town C.D."/>
        </authorList>
    </citation>
    <scope>GENOME REANNOTATION</scope>
    <source>
        <strain evidence="6 7">cv. Jemalong A17</strain>
    </source>
</reference>
<keyword evidence="5" id="KW-0378">Hydrolase</keyword>
<dbReference type="InterPro" id="IPR027417">
    <property type="entry name" value="P-loop_NTPase"/>
</dbReference>
<reference evidence="5 7" key="1">
    <citation type="journal article" date="2011" name="Nature">
        <title>The Medicago genome provides insight into the evolution of rhizobial symbioses.</title>
        <authorList>
            <person name="Young N.D."/>
            <person name="Debelle F."/>
            <person name="Oldroyd G.E."/>
            <person name="Geurts R."/>
            <person name="Cannon S.B."/>
            <person name="Udvardi M.K."/>
            <person name="Benedito V.A."/>
            <person name="Mayer K.F."/>
            <person name="Gouzy J."/>
            <person name="Schoof H."/>
            <person name="Van de Peer Y."/>
            <person name="Proost S."/>
            <person name="Cook D.R."/>
            <person name="Meyers B.C."/>
            <person name="Spannagl M."/>
            <person name="Cheung F."/>
            <person name="De Mita S."/>
            <person name="Krishnakumar V."/>
            <person name="Gundlach H."/>
            <person name="Zhou S."/>
            <person name="Mudge J."/>
            <person name="Bharti A.K."/>
            <person name="Murray J.D."/>
            <person name="Naoumkina M.A."/>
            <person name="Rosen B."/>
            <person name="Silverstein K.A."/>
            <person name="Tang H."/>
            <person name="Rombauts S."/>
            <person name="Zhao P.X."/>
            <person name="Zhou P."/>
            <person name="Barbe V."/>
            <person name="Bardou P."/>
            <person name="Bechner M."/>
            <person name="Bellec A."/>
            <person name="Berger A."/>
            <person name="Berges H."/>
            <person name="Bidwell S."/>
            <person name="Bisseling T."/>
            <person name="Choisne N."/>
            <person name="Couloux A."/>
            <person name="Denny R."/>
            <person name="Deshpande S."/>
            <person name="Dai X."/>
            <person name="Doyle J.J."/>
            <person name="Dudez A.M."/>
            <person name="Farmer A.D."/>
            <person name="Fouteau S."/>
            <person name="Franken C."/>
            <person name="Gibelin C."/>
            <person name="Gish J."/>
            <person name="Goldstein S."/>
            <person name="Gonzalez A.J."/>
            <person name="Green P.J."/>
            <person name="Hallab A."/>
            <person name="Hartog M."/>
            <person name="Hua A."/>
            <person name="Humphray S.J."/>
            <person name="Jeong D.H."/>
            <person name="Jing Y."/>
            <person name="Jocker A."/>
            <person name="Kenton S.M."/>
            <person name="Kim D.J."/>
            <person name="Klee K."/>
            <person name="Lai H."/>
            <person name="Lang C."/>
            <person name="Lin S."/>
            <person name="Macmil S.L."/>
            <person name="Magdelenat G."/>
            <person name="Matthews L."/>
            <person name="McCorrison J."/>
            <person name="Monaghan E.L."/>
            <person name="Mun J.H."/>
            <person name="Najar F.Z."/>
            <person name="Nicholson C."/>
            <person name="Noirot C."/>
            <person name="O'Bleness M."/>
            <person name="Paule C.R."/>
            <person name="Poulain J."/>
            <person name="Prion F."/>
            <person name="Qin B."/>
            <person name="Qu C."/>
            <person name="Retzel E.F."/>
            <person name="Riddle C."/>
            <person name="Sallet E."/>
            <person name="Samain S."/>
            <person name="Samson N."/>
            <person name="Sanders I."/>
            <person name="Saurat O."/>
            <person name="Scarpelli C."/>
            <person name="Schiex T."/>
            <person name="Segurens B."/>
            <person name="Severin A.J."/>
            <person name="Sherrier D.J."/>
            <person name="Shi R."/>
            <person name="Sims S."/>
            <person name="Singer S.R."/>
            <person name="Sinharoy S."/>
            <person name="Sterck L."/>
            <person name="Viollet A."/>
            <person name="Wang B.B."/>
            <person name="Wang K."/>
            <person name="Wang M."/>
            <person name="Wang X."/>
            <person name="Warfsmann J."/>
            <person name="Weissenbach J."/>
            <person name="White D.D."/>
            <person name="White J.D."/>
            <person name="Wiley G.B."/>
            <person name="Wincker P."/>
            <person name="Xing Y."/>
            <person name="Yang L."/>
            <person name="Yao Z."/>
            <person name="Ying F."/>
            <person name="Zhai J."/>
            <person name="Zhou L."/>
            <person name="Zuber A."/>
            <person name="Denarie J."/>
            <person name="Dixon R.A."/>
            <person name="May G.D."/>
            <person name="Schwartz D.C."/>
            <person name="Rogers J."/>
            <person name="Quetier F."/>
            <person name="Town C.D."/>
            <person name="Roe B.A."/>
        </authorList>
    </citation>
    <scope>NUCLEOTIDE SEQUENCE [LARGE SCALE GENOMIC DNA]</scope>
    <source>
        <strain evidence="5">A17</strain>
        <strain evidence="6 7">cv. Jemalong A17</strain>
    </source>
</reference>
<dbReference type="EMBL" id="CM001222">
    <property type="protein sequence ID" value="AES74532.1"/>
    <property type="molecule type" value="Genomic_DNA"/>
</dbReference>
<name>G7KIU2_MEDTR</name>
<dbReference type="HOGENOM" id="CLU_1565216_0_0_1"/>
<sequence>MAVLLISFTVGDFFKHGSSNWVLCLVNCVSSLFCLEVEPLDWKLWCGNIVLIFYEKFVNLGLDLMAVMSRNASVNRPNIYYEVRYKDRLEDRFTDVYDTLFSMGEVCAIIYCPTQSMCDNLTAYLSHRGISCAAYHAGMNSEDRTSVLHKWISSIPKVAVGTVDNKQPKVK</sequence>
<comment type="catalytic activity">
    <reaction evidence="2">
        <text>Couples ATP hydrolysis with the unwinding of duplex DNA by translocating in the 3'-5' direction.</text>
        <dbReference type="EC" id="5.6.2.4"/>
    </reaction>
</comment>
<keyword evidence="7" id="KW-1185">Reference proteome</keyword>
<dbReference type="PaxDb" id="3880-AES74532"/>
<dbReference type="InterPro" id="IPR001650">
    <property type="entry name" value="Helicase_C-like"/>
</dbReference>
<dbReference type="Pfam" id="PF00271">
    <property type="entry name" value="Helicase_C"/>
    <property type="match status" value="1"/>
</dbReference>
<evidence type="ECO:0000313" key="5">
    <source>
        <dbReference type="EMBL" id="AES74532.1"/>
    </source>
</evidence>
<dbReference type="Proteomes" id="UP000002051">
    <property type="component" value="Chromosome 6"/>
</dbReference>
<protein>
    <recommendedName>
        <fullName evidence="3">DNA 3'-5' helicase</fullName>
        <ecNumber evidence="3">5.6.2.4</ecNumber>
    </recommendedName>
</protein>
<evidence type="ECO:0000313" key="6">
    <source>
        <dbReference type="EnsemblPlants" id="AES74532"/>
    </source>
</evidence>
<evidence type="ECO:0000313" key="7">
    <source>
        <dbReference type="Proteomes" id="UP000002051"/>
    </source>
</evidence>
<feature type="domain" description="Helicase C-terminal" evidence="4">
    <location>
        <begin position="103"/>
        <end position="152"/>
    </location>
</feature>
<evidence type="ECO:0000256" key="1">
    <source>
        <dbReference type="ARBA" id="ARBA00005446"/>
    </source>
</evidence>
<dbReference type="SUPFAM" id="SSF52540">
    <property type="entry name" value="P-loop containing nucleoside triphosphate hydrolases"/>
    <property type="match status" value="1"/>
</dbReference>
<dbReference type="AlphaFoldDB" id="G7KIU2"/>
<dbReference type="Gene3D" id="3.40.50.300">
    <property type="entry name" value="P-loop containing nucleotide triphosphate hydrolases"/>
    <property type="match status" value="1"/>
</dbReference>
<dbReference type="eggNOG" id="KOG0351">
    <property type="taxonomic scope" value="Eukaryota"/>
</dbReference>
<proteinExistence type="inferred from homology"/>
<evidence type="ECO:0000259" key="4">
    <source>
        <dbReference type="Pfam" id="PF00271"/>
    </source>
</evidence>
<keyword evidence="5" id="KW-0067">ATP-binding</keyword>
<evidence type="ECO:0000256" key="2">
    <source>
        <dbReference type="ARBA" id="ARBA00034617"/>
    </source>
</evidence>
<dbReference type="PANTHER" id="PTHR13710:SF155">
    <property type="entry name" value="ATP-DEPENDENT DNA HELICASE Q-LIKE 3"/>
    <property type="match status" value="1"/>
</dbReference>
<dbReference type="STRING" id="3880.G7KIU2"/>
<comment type="similarity">
    <text evidence="1">Belongs to the helicase family. RecQ subfamily.</text>
</comment>
<dbReference type="EC" id="5.6.2.4" evidence="3"/>
<dbReference type="GO" id="GO:0043138">
    <property type="term" value="F:3'-5' DNA helicase activity"/>
    <property type="evidence" value="ECO:0007669"/>
    <property type="project" value="UniProtKB-EC"/>
</dbReference>